<reference evidence="3 4" key="1">
    <citation type="submission" date="2015-02" db="EMBL/GenBank/DDBJ databases">
        <authorList>
            <person name="Slaby B."/>
            <person name="Hentschel U."/>
        </authorList>
    </citation>
    <scope>NUCLEOTIDE SEQUENCE [LARGE SCALE GENOMIC DNA]</scope>
    <source>
        <strain evidence="3">15L</strain>
    </source>
</reference>
<name>A0A0G8AYS0_9SYNE</name>
<evidence type="ECO:0008006" key="5">
    <source>
        <dbReference type="Google" id="ProtNLM"/>
    </source>
</evidence>
<dbReference type="Proteomes" id="UP000035037">
    <property type="component" value="Unassembled WGS sequence"/>
</dbReference>
<comment type="similarity">
    <text evidence="1">Belongs to the ycf54 family.</text>
</comment>
<dbReference type="PANTHER" id="PTHR35319:SF2">
    <property type="entry name" value="YCF54"/>
    <property type="match status" value="1"/>
</dbReference>
<dbReference type="Gene3D" id="3.30.70.1860">
    <property type="entry name" value="Uncharacterised protein family Ycf54"/>
    <property type="match status" value="1"/>
</dbReference>
<dbReference type="InterPro" id="IPR038409">
    <property type="entry name" value="Ycf54-like_sf"/>
</dbReference>
<protein>
    <recommendedName>
        <fullName evidence="5">DUF2488 family protein</fullName>
    </recommendedName>
</protein>
<dbReference type="InterPro" id="IPR019616">
    <property type="entry name" value="Ycf54"/>
</dbReference>
<reference evidence="3 4" key="2">
    <citation type="submission" date="2015-05" db="EMBL/GenBank/DDBJ databases">
        <title>Lifestyle Evolution in Cyanobacterial Symbionts of Sponges.</title>
        <authorList>
            <person name="Burgsdorf I."/>
            <person name="Slaby B.M."/>
            <person name="Handley K.M."/>
            <person name="Haber M."/>
            <person name="Blom J."/>
            <person name="Marshall C.W."/>
            <person name="Gilbert J.A."/>
            <person name="Hentschel U."/>
            <person name="Steindler L."/>
        </authorList>
    </citation>
    <scope>NUCLEOTIDE SEQUENCE [LARGE SCALE GENOMIC DNA]</scope>
    <source>
        <strain evidence="3">15L</strain>
    </source>
</reference>
<evidence type="ECO:0000256" key="1">
    <source>
        <dbReference type="ARBA" id="ARBA00043978"/>
    </source>
</evidence>
<accession>A0A0G8AYS0</accession>
<evidence type="ECO:0000313" key="4">
    <source>
        <dbReference type="Proteomes" id="UP000035037"/>
    </source>
</evidence>
<sequence>MPTYHYVAASERFLCEEEPLAEVLRERRDHYREHGRTVDFWLVRQPAFLDAEPVKAGGVAVPRPAAAVVSTDAKFIDFMKLRLEWVARGQFDAPTPAVPDPLASLATKNDNDLPLPT</sequence>
<comment type="caution">
    <text evidence="3">The sequence shown here is derived from an EMBL/GenBank/DDBJ whole genome shotgun (WGS) entry which is preliminary data.</text>
</comment>
<dbReference type="Pfam" id="PF10674">
    <property type="entry name" value="Ycf54"/>
    <property type="match status" value="1"/>
</dbReference>
<organism evidence="3 4">
    <name type="scientific">Candidatus Synechococcus spongiarum 15L</name>
    <dbReference type="NCBI Taxonomy" id="1608419"/>
    <lineage>
        <taxon>Bacteria</taxon>
        <taxon>Bacillati</taxon>
        <taxon>Cyanobacteriota</taxon>
        <taxon>Cyanophyceae</taxon>
        <taxon>Synechococcales</taxon>
        <taxon>Synechococcaceae</taxon>
        <taxon>Synechococcus</taxon>
    </lineage>
</organism>
<dbReference type="PANTHER" id="PTHR35319">
    <property type="match status" value="1"/>
</dbReference>
<dbReference type="EMBL" id="JYFQ01000018">
    <property type="protein sequence ID" value="KKZ14514.1"/>
    <property type="molecule type" value="Genomic_DNA"/>
</dbReference>
<dbReference type="AlphaFoldDB" id="A0A0G8AYS0"/>
<gene>
    <name evidence="3" type="ORF">TQ37_00905</name>
</gene>
<dbReference type="PATRIC" id="fig|1608419.3.peg.907"/>
<evidence type="ECO:0000256" key="2">
    <source>
        <dbReference type="SAM" id="MobiDB-lite"/>
    </source>
</evidence>
<evidence type="ECO:0000313" key="3">
    <source>
        <dbReference type="EMBL" id="KKZ14514.1"/>
    </source>
</evidence>
<proteinExistence type="inferred from homology"/>
<feature type="region of interest" description="Disordered" evidence="2">
    <location>
        <begin position="94"/>
        <end position="117"/>
    </location>
</feature>